<dbReference type="Pfam" id="PF00891">
    <property type="entry name" value="Methyltransf_2"/>
    <property type="match status" value="1"/>
</dbReference>
<evidence type="ECO:0000256" key="2">
    <source>
        <dbReference type="ARBA" id="ARBA00022679"/>
    </source>
</evidence>
<feature type="region of interest" description="Disordered" evidence="4">
    <location>
        <begin position="127"/>
        <end position="147"/>
    </location>
</feature>
<organism evidence="7 8">
    <name type="scientific">Pleodorina starrii</name>
    <dbReference type="NCBI Taxonomy" id="330485"/>
    <lineage>
        <taxon>Eukaryota</taxon>
        <taxon>Viridiplantae</taxon>
        <taxon>Chlorophyta</taxon>
        <taxon>core chlorophytes</taxon>
        <taxon>Chlorophyceae</taxon>
        <taxon>CS clade</taxon>
        <taxon>Chlamydomonadales</taxon>
        <taxon>Volvocaceae</taxon>
        <taxon>Pleodorina</taxon>
    </lineage>
</organism>
<feature type="compositionally biased region" description="Pro residues" evidence="4">
    <location>
        <begin position="494"/>
        <end position="506"/>
    </location>
</feature>
<reference evidence="7 8" key="1">
    <citation type="journal article" date="2023" name="Commun. Biol.">
        <title>Reorganization of the ancestral sex-determining regions during the evolution of trioecy in Pleodorina starrii.</title>
        <authorList>
            <person name="Takahashi K."/>
            <person name="Suzuki S."/>
            <person name="Kawai-Toyooka H."/>
            <person name="Yamamoto K."/>
            <person name="Hamaji T."/>
            <person name="Ootsuki R."/>
            <person name="Yamaguchi H."/>
            <person name="Kawachi M."/>
            <person name="Higashiyama T."/>
            <person name="Nozaki H."/>
        </authorList>
    </citation>
    <scope>NUCLEOTIDE SEQUENCE [LARGE SCALE GENOMIC DNA]</scope>
    <source>
        <strain evidence="7 8">NIES-4479</strain>
    </source>
</reference>
<dbReference type="PANTHER" id="PTHR43712:SF2">
    <property type="entry name" value="O-METHYLTRANSFERASE CICE"/>
    <property type="match status" value="1"/>
</dbReference>
<evidence type="ECO:0000313" key="7">
    <source>
        <dbReference type="EMBL" id="GLC49449.1"/>
    </source>
</evidence>
<keyword evidence="2" id="KW-0808">Transferase</keyword>
<feature type="domain" description="O-methyltransferase dimerisation" evidence="6">
    <location>
        <begin position="37"/>
        <end position="97"/>
    </location>
</feature>
<dbReference type="Gene3D" id="3.40.50.150">
    <property type="entry name" value="Vaccinia Virus protein VP39"/>
    <property type="match status" value="1"/>
</dbReference>
<dbReference type="InterPro" id="IPR036390">
    <property type="entry name" value="WH_DNA-bd_sf"/>
</dbReference>
<name>A0A9W6BC46_9CHLO</name>
<sequence>MVYSYPGPHIGSRTGAVVRRRAVRTVPADKAAALETLIRGSWAPNAIYSLCRLGVPDALTDDPRDAATAADLAARLHCNAPCLLRLLRLCAAYGLLVEVPRPQNTVRGGGGGGCGIHGSGGGGRGAKGDCAADVSQSTTTDNGAAERSEGTLMQAAAGDINGSGNGSDNGGGGGGCVCREAATSFHLTETGLMLQEEHPSQMNWLALMLGLPGHYVSRGYLYDNVKEVGRMGFEAAFGTDWYSYVGRHPLEAAAFDQAMTATSAAAAGPVAAAYDFSRHATVMDVGGGQGMLMAAILHRHPGVRMGFVMELPSVVAGARRMGQRGLERLQYVEGDFFQPFPPPRVDCIVMRLVLHDWPDAQAAAVLRHARAALAPGPGSRLVVVEAVLPEAVGPGAVEAATLQQLEFDMGMMVMTTGRERSLSEWEALFAASGFRLEALMQPDCAKLPLMVVRPEPEAEVEAAGGEEGGREAAGGEEAGGEEAGGEEAEAEGEPPQPPAPDSVPVP</sequence>
<evidence type="ECO:0000256" key="1">
    <source>
        <dbReference type="ARBA" id="ARBA00022603"/>
    </source>
</evidence>
<dbReference type="GO" id="GO:0032259">
    <property type="term" value="P:methylation"/>
    <property type="evidence" value="ECO:0007669"/>
    <property type="project" value="UniProtKB-KW"/>
</dbReference>
<dbReference type="SUPFAM" id="SSF46785">
    <property type="entry name" value="Winged helix' DNA-binding domain"/>
    <property type="match status" value="1"/>
</dbReference>
<evidence type="ECO:0000256" key="4">
    <source>
        <dbReference type="SAM" id="MobiDB-lite"/>
    </source>
</evidence>
<dbReference type="EMBL" id="BRXU01000002">
    <property type="protein sequence ID" value="GLC49449.1"/>
    <property type="molecule type" value="Genomic_DNA"/>
</dbReference>
<evidence type="ECO:0000256" key="3">
    <source>
        <dbReference type="ARBA" id="ARBA00022691"/>
    </source>
</evidence>
<dbReference type="InterPro" id="IPR016461">
    <property type="entry name" value="COMT-like"/>
</dbReference>
<evidence type="ECO:0000259" key="5">
    <source>
        <dbReference type="Pfam" id="PF00891"/>
    </source>
</evidence>
<protein>
    <recommendedName>
        <fullName evidence="9">O-methyltransferase domain-containing protein</fullName>
    </recommendedName>
</protein>
<dbReference type="Proteomes" id="UP001165080">
    <property type="component" value="Unassembled WGS sequence"/>
</dbReference>
<dbReference type="GO" id="GO:0008171">
    <property type="term" value="F:O-methyltransferase activity"/>
    <property type="evidence" value="ECO:0007669"/>
    <property type="project" value="InterPro"/>
</dbReference>
<comment type="caution">
    <text evidence="7">The sequence shown here is derived from an EMBL/GenBank/DDBJ whole genome shotgun (WGS) entry which is preliminary data.</text>
</comment>
<keyword evidence="3" id="KW-0949">S-adenosyl-L-methionine</keyword>
<keyword evidence="1" id="KW-0489">Methyltransferase</keyword>
<feature type="region of interest" description="Disordered" evidence="4">
    <location>
        <begin position="457"/>
        <end position="506"/>
    </location>
</feature>
<feature type="compositionally biased region" description="Acidic residues" evidence="4">
    <location>
        <begin position="478"/>
        <end position="492"/>
    </location>
</feature>
<accession>A0A9W6BC46</accession>
<keyword evidence="8" id="KW-1185">Reference proteome</keyword>
<dbReference type="InterPro" id="IPR001077">
    <property type="entry name" value="COMT_C"/>
</dbReference>
<dbReference type="SUPFAM" id="SSF53335">
    <property type="entry name" value="S-adenosyl-L-methionine-dependent methyltransferases"/>
    <property type="match status" value="1"/>
</dbReference>
<evidence type="ECO:0000259" key="6">
    <source>
        <dbReference type="Pfam" id="PF08100"/>
    </source>
</evidence>
<dbReference type="InterPro" id="IPR012967">
    <property type="entry name" value="COMT_dimerisation"/>
</dbReference>
<proteinExistence type="predicted"/>
<dbReference type="CDD" id="cd02440">
    <property type="entry name" value="AdoMet_MTases"/>
    <property type="match status" value="1"/>
</dbReference>
<dbReference type="PANTHER" id="PTHR43712">
    <property type="entry name" value="PUTATIVE (AFU_ORTHOLOGUE AFUA_4G14580)-RELATED"/>
    <property type="match status" value="1"/>
</dbReference>
<gene>
    <name evidence="7" type="primary">PLEST006569</name>
    <name evidence="7" type="ORF">PLESTB_000220400</name>
</gene>
<dbReference type="InterPro" id="IPR036388">
    <property type="entry name" value="WH-like_DNA-bd_sf"/>
</dbReference>
<dbReference type="Gene3D" id="1.10.10.10">
    <property type="entry name" value="Winged helix-like DNA-binding domain superfamily/Winged helix DNA-binding domain"/>
    <property type="match status" value="1"/>
</dbReference>
<dbReference type="AlphaFoldDB" id="A0A9W6BC46"/>
<dbReference type="Pfam" id="PF08100">
    <property type="entry name" value="Dimerisation"/>
    <property type="match status" value="1"/>
</dbReference>
<evidence type="ECO:0000313" key="8">
    <source>
        <dbReference type="Proteomes" id="UP001165080"/>
    </source>
</evidence>
<dbReference type="PROSITE" id="PS51683">
    <property type="entry name" value="SAM_OMT_II"/>
    <property type="match status" value="1"/>
</dbReference>
<evidence type="ECO:0008006" key="9">
    <source>
        <dbReference type="Google" id="ProtNLM"/>
    </source>
</evidence>
<feature type="domain" description="O-methyltransferase C-terminal" evidence="5">
    <location>
        <begin position="220"/>
        <end position="435"/>
    </location>
</feature>
<dbReference type="InterPro" id="IPR029063">
    <property type="entry name" value="SAM-dependent_MTases_sf"/>
</dbReference>
<dbReference type="GO" id="GO:0046983">
    <property type="term" value="F:protein dimerization activity"/>
    <property type="evidence" value="ECO:0007669"/>
    <property type="project" value="InterPro"/>
</dbReference>